<accession>A0ACC0PUA0</accession>
<keyword evidence="2" id="KW-1185">Reference proteome</keyword>
<gene>
    <name evidence="1" type="ORF">RHMOL_Rhmol02G0192500</name>
</gene>
<protein>
    <submittedName>
        <fullName evidence="1">Uncharacterized protein</fullName>
    </submittedName>
</protein>
<evidence type="ECO:0000313" key="1">
    <source>
        <dbReference type="EMBL" id="KAI8568363.1"/>
    </source>
</evidence>
<comment type="caution">
    <text evidence="1">The sequence shown here is derived from an EMBL/GenBank/DDBJ whole genome shotgun (WGS) entry which is preliminary data.</text>
</comment>
<evidence type="ECO:0000313" key="2">
    <source>
        <dbReference type="Proteomes" id="UP001062846"/>
    </source>
</evidence>
<reference evidence="1" key="1">
    <citation type="submission" date="2022-02" db="EMBL/GenBank/DDBJ databases">
        <title>Plant Genome Project.</title>
        <authorList>
            <person name="Zhang R.-G."/>
        </authorList>
    </citation>
    <scope>NUCLEOTIDE SEQUENCE</scope>
    <source>
        <strain evidence="1">AT1</strain>
    </source>
</reference>
<dbReference type="EMBL" id="CM046389">
    <property type="protein sequence ID" value="KAI8568363.1"/>
    <property type="molecule type" value="Genomic_DNA"/>
</dbReference>
<proteinExistence type="predicted"/>
<organism evidence="1 2">
    <name type="scientific">Rhododendron molle</name>
    <name type="common">Chinese azalea</name>
    <name type="synonym">Azalea mollis</name>
    <dbReference type="NCBI Taxonomy" id="49168"/>
    <lineage>
        <taxon>Eukaryota</taxon>
        <taxon>Viridiplantae</taxon>
        <taxon>Streptophyta</taxon>
        <taxon>Embryophyta</taxon>
        <taxon>Tracheophyta</taxon>
        <taxon>Spermatophyta</taxon>
        <taxon>Magnoliopsida</taxon>
        <taxon>eudicotyledons</taxon>
        <taxon>Gunneridae</taxon>
        <taxon>Pentapetalae</taxon>
        <taxon>asterids</taxon>
        <taxon>Ericales</taxon>
        <taxon>Ericaceae</taxon>
        <taxon>Ericoideae</taxon>
        <taxon>Rhodoreae</taxon>
        <taxon>Rhododendron</taxon>
    </lineage>
</organism>
<sequence length="230" mass="24215">MTEIHDIDLLTVARWAVTFQEVRIKQRGNIWGEEDAMVSGGARADPSGECAAAGAITVMGEAGSNQVVLVVRDKSNGVEAAEELLAAAEWASNERRVDDSHEVVVGGRVVATPVLRTTVVEPRGGDSGNGASQQIPFEAGDFSDSAEPRDVIDAFRLEPGVEAVMRGARSLEDRTSALLSGALLSAVGASDTGGLGAKSETAEEEAEEPEPKPAAEQRVTTVEEVKEYLK</sequence>
<name>A0ACC0PUA0_RHOML</name>
<dbReference type="Proteomes" id="UP001062846">
    <property type="component" value="Chromosome 2"/>
</dbReference>